<accession>A0ABD2Q031</accession>
<evidence type="ECO:0000313" key="9">
    <source>
        <dbReference type="Proteomes" id="UP001626550"/>
    </source>
</evidence>
<organism evidence="8 9">
    <name type="scientific">Cichlidogyrus casuarinus</name>
    <dbReference type="NCBI Taxonomy" id="1844966"/>
    <lineage>
        <taxon>Eukaryota</taxon>
        <taxon>Metazoa</taxon>
        <taxon>Spiralia</taxon>
        <taxon>Lophotrochozoa</taxon>
        <taxon>Platyhelminthes</taxon>
        <taxon>Monogenea</taxon>
        <taxon>Monopisthocotylea</taxon>
        <taxon>Dactylogyridea</taxon>
        <taxon>Ancyrocephalidae</taxon>
        <taxon>Cichlidogyrus</taxon>
    </lineage>
</organism>
<gene>
    <name evidence="8" type="primary">MRPS16</name>
    <name evidence="8" type="ORF">Ciccas_008388</name>
</gene>
<dbReference type="AlphaFoldDB" id="A0ABD2Q031"/>
<evidence type="ECO:0000256" key="4">
    <source>
        <dbReference type="ARBA" id="ARBA00023128"/>
    </source>
</evidence>
<dbReference type="GO" id="GO:0005743">
    <property type="term" value="C:mitochondrial inner membrane"/>
    <property type="evidence" value="ECO:0007669"/>
    <property type="project" value="UniProtKB-ARBA"/>
</dbReference>
<evidence type="ECO:0000256" key="1">
    <source>
        <dbReference type="ARBA" id="ARBA00004173"/>
    </source>
</evidence>
<keyword evidence="9" id="KW-1185">Reference proteome</keyword>
<dbReference type="InterPro" id="IPR000307">
    <property type="entry name" value="Ribosomal_bS16"/>
</dbReference>
<dbReference type="EMBL" id="JBJKFK010001467">
    <property type="protein sequence ID" value="KAL3313013.1"/>
    <property type="molecule type" value="Genomic_DNA"/>
</dbReference>
<keyword evidence="5" id="KW-0687">Ribonucleoprotein</keyword>
<dbReference type="PANTHER" id="PTHR12919:SF20">
    <property type="entry name" value="SMALL RIBOSOMAL SUBUNIT PROTEIN BS16M"/>
    <property type="match status" value="1"/>
</dbReference>
<dbReference type="PANTHER" id="PTHR12919">
    <property type="entry name" value="30S RIBOSOMAL PROTEIN S16"/>
    <property type="match status" value="1"/>
</dbReference>
<name>A0ABD2Q031_9PLAT</name>
<dbReference type="FunFam" id="3.30.1320.10:FF:000004">
    <property type="entry name" value="28S ribosomal protein S16, mitochondrial"/>
    <property type="match status" value="1"/>
</dbReference>
<protein>
    <recommendedName>
        <fullName evidence="6">Small ribosomal subunit protein bS16m</fullName>
    </recommendedName>
    <alternativeName>
        <fullName evidence="7">28S ribosomal protein S16, mitochondrial</fullName>
    </alternativeName>
</protein>
<sequence length="166" mass="19103">MHRPVVPNSRIRRMFPVKERNKMKVALVRVGCTNRPFYRIEIKSNLKKTKELGIEQIGSWDPLPNAHGEQLIGINVNRLMYWLGKRAQPTTAVAQLLGLGGFLPIHPRTYLKAFRIRQRYYKLEKDKLSAETNDGENASKDVLVNSDGENLWFGKTSIDRPLKYGI</sequence>
<evidence type="ECO:0000256" key="6">
    <source>
        <dbReference type="ARBA" id="ARBA00035263"/>
    </source>
</evidence>
<dbReference type="SUPFAM" id="SSF54565">
    <property type="entry name" value="Ribosomal protein S16"/>
    <property type="match status" value="1"/>
</dbReference>
<evidence type="ECO:0000256" key="7">
    <source>
        <dbReference type="ARBA" id="ARBA00035438"/>
    </source>
</evidence>
<keyword evidence="3 8" id="KW-0689">Ribosomal protein</keyword>
<comment type="similarity">
    <text evidence="2">Belongs to the bacterial ribosomal protein bS16 family.</text>
</comment>
<dbReference type="Gene3D" id="3.30.1320.10">
    <property type="match status" value="1"/>
</dbReference>
<comment type="caution">
    <text evidence="8">The sequence shown here is derived from an EMBL/GenBank/DDBJ whole genome shotgun (WGS) entry which is preliminary data.</text>
</comment>
<dbReference type="Proteomes" id="UP001626550">
    <property type="component" value="Unassembled WGS sequence"/>
</dbReference>
<dbReference type="GO" id="GO:0005759">
    <property type="term" value="C:mitochondrial matrix"/>
    <property type="evidence" value="ECO:0007669"/>
    <property type="project" value="UniProtKB-ARBA"/>
</dbReference>
<reference evidence="8 9" key="1">
    <citation type="submission" date="2024-11" db="EMBL/GenBank/DDBJ databases">
        <title>Adaptive evolution of stress response genes in parasites aligns with host niche diversity.</title>
        <authorList>
            <person name="Hahn C."/>
            <person name="Resl P."/>
        </authorList>
    </citation>
    <scope>NUCLEOTIDE SEQUENCE [LARGE SCALE GENOMIC DNA]</scope>
    <source>
        <strain evidence="8">EGGRZ-B1_66</strain>
        <tissue evidence="8">Body</tissue>
    </source>
</reference>
<evidence type="ECO:0000256" key="2">
    <source>
        <dbReference type="ARBA" id="ARBA00006668"/>
    </source>
</evidence>
<dbReference type="NCBIfam" id="TIGR00002">
    <property type="entry name" value="S16"/>
    <property type="match status" value="1"/>
</dbReference>
<evidence type="ECO:0000256" key="5">
    <source>
        <dbReference type="ARBA" id="ARBA00023274"/>
    </source>
</evidence>
<comment type="subcellular location">
    <subcellularLocation>
        <location evidence="1">Mitochondrion</location>
    </subcellularLocation>
</comment>
<evidence type="ECO:0000313" key="8">
    <source>
        <dbReference type="EMBL" id="KAL3313013.1"/>
    </source>
</evidence>
<evidence type="ECO:0000256" key="3">
    <source>
        <dbReference type="ARBA" id="ARBA00022980"/>
    </source>
</evidence>
<proteinExistence type="inferred from homology"/>
<dbReference type="Pfam" id="PF00886">
    <property type="entry name" value="Ribosomal_S16"/>
    <property type="match status" value="1"/>
</dbReference>
<dbReference type="GO" id="GO:0015935">
    <property type="term" value="C:small ribosomal subunit"/>
    <property type="evidence" value="ECO:0007669"/>
    <property type="project" value="UniProtKB-ARBA"/>
</dbReference>
<dbReference type="InterPro" id="IPR023803">
    <property type="entry name" value="Ribosomal_bS16_dom_sf"/>
</dbReference>
<keyword evidence="4" id="KW-0496">Mitochondrion</keyword>